<evidence type="ECO:0000256" key="8">
    <source>
        <dbReference type="SAM" id="MobiDB-lite"/>
    </source>
</evidence>
<evidence type="ECO:0000256" key="3">
    <source>
        <dbReference type="ARBA" id="ARBA00022679"/>
    </source>
</evidence>
<keyword evidence="6 7" id="KW-0472">Membrane</keyword>
<protein>
    <recommendedName>
        <fullName evidence="7">Phosphatidylglycerol--prolipoprotein diacylglyceryl transferase</fullName>
        <ecNumber evidence="7">2.5.1.145</ecNumber>
    </recommendedName>
</protein>
<evidence type="ECO:0000256" key="7">
    <source>
        <dbReference type="HAMAP-Rule" id="MF_01147"/>
    </source>
</evidence>
<dbReference type="Proteomes" id="UP001500212">
    <property type="component" value="Unassembled WGS sequence"/>
</dbReference>
<keyword evidence="3 7" id="KW-0808">Transferase</keyword>
<feature type="compositionally biased region" description="Acidic residues" evidence="8">
    <location>
        <begin position="424"/>
        <end position="441"/>
    </location>
</feature>
<dbReference type="NCBIfam" id="TIGR00544">
    <property type="entry name" value="lgt"/>
    <property type="match status" value="1"/>
</dbReference>
<feature type="compositionally biased region" description="Low complexity" evidence="8">
    <location>
        <begin position="504"/>
        <end position="518"/>
    </location>
</feature>
<evidence type="ECO:0000313" key="9">
    <source>
        <dbReference type="EMBL" id="GAA4616892.1"/>
    </source>
</evidence>
<feature type="region of interest" description="Disordered" evidence="8">
    <location>
        <begin position="304"/>
        <end position="540"/>
    </location>
</feature>
<comment type="caution">
    <text evidence="9">The sequence shown here is derived from an EMBL/GenBank/DDBJ whole genome shotgun (WGS) entry which is preliminary data.</text>
</comment>
<feature type="transmembrane region" description="Helical" evidence="7">
    <location>
        <begin position="272"/>
        <end position="294"/>
    </location>
</feature>
<evidence type="ECO:0000256" key="5">
    <source>
        <dbReference type="ARBA" id="ARBA00022989"/>
    </source>
</evidence>
<dbReference type="Pfam" id="PF01790">
    <property type="entry name" value="LGT"/>
    <property type="match status" value="1"/>
</dbReference>
<evidence type="ECO:0000256" key="1">
    <source>
        <dbReference type="ARBA" id="ARBA00007150"/>
    </source>
</evidence>
<comment type="pathway">
    <text evidence="7">Protein modification; lipoprotein biosynthesis (diacylglyceryl transfer).</text>
</comment>
<gene>
    <name evidence="7" type="primary">lgt</name>
    <name evidence="9" type="ORF">GCM10023195_75210</name>
</gene>
<sequence length="540" mass="56492">MPEERAIPYIRRLIFTAAAPPRVRQAVISHPMQQPLAFIPSPSQGSIHLGPLPLRGYALMIIIGVIVAVWLGERRWVARGGAAGTVVDIAVWAVPFGLVGGRLYHVITDHQLYFGHGHHPIDALKVWNGGLGIWGAIALGTFGAYLGCRRRGISLRVFADAAAPGIALAQAIGRWGNWFNQELYGRPSKLPWAVKIDPAHRPSDAKYADIATYHPTFLYECLWCVGVAVLVIWAEKRFRLAYGRAFALYVAAYTVGRAWTEWLRIDEAHHILGVRLNDWTCLIVFLGAVAYMYLQRHRTENPPGALGTAADAGDATVDPAEPATTDGDATAEPSDSDPARETGADAVPETGSEPDAEPTAAEADAEPAEPDDTTAAESDPAPTEAKDGKTAAVEPGETKDDGPAKAAAVEPAEAEDGKPATGDATDDEATDNADNADDEATGGEVDGQAEDGDRTEAAPATATGESAAADKAADSGTSKAADAETPDAESHDGGAADADEAQPATGADETGTGATGERASQDAESAPADTADRSSAARRA</sequence>
<feature type="transmembrane region" description="Helical" evidence="7">
    <location>
        <begin position="240"/>
        <end position="260"/>
    </location>
</feature>
<feature type="compositionally biased region" description="Low complexity" evidence="8">
    <location>
        <begin position="304"/>
        <end position="320"/>
    </location>
</feature>
<reference evidence="10" key="1">
    <citation type="journal article" date="2019" name="Int. J. Syst. Evol. Microbiol.">
        <title>The Global Catalogue of Microorganisms (GCM) 10K type strain sequencing project: providing services to taxonomists for standard genome sequencing and annotation.</title>
        <authorList>
            <consortium name="The Broad Institute Genomics Platform"/>
            <consortium name="The Broad Institute Genome Sequencing Center for Infectious Disease"/>
            <person name="Wu L."/>
            <person name="Ma J."/>
        </authorList>
    </citation>
    <scope>NUCLEOTIDE SEQUENCE [LARGE SCALE GENOMIC DNA]</scope>
    <source>
        <strain evidence="10">JCM 17938</strain>
    </source>
</reference>
<comment type="function">
    <text evidence="7">Catalyzes the transfer of the diacylglyceryl group from phosphatidylglycerol to the sulfhydryl group of the N-terminal cysteine of a prolipoprotein, the first step in the formation of mature lipoproteins.</text>
</comment>
<comment type="subcellular location">
    <subcellularLocation>
        <location evidence="7">Cell membrane</location>
        <topology evidence="7">Multi-pass membrane protein</topology>
    </subcellularLocation>
</comment>
<feature type="compositionally biased region" description="Low complexity" evidence="8">
    <location>
        <begin position="457"/>
        <end position="480"/>
    </location>
</feature>
<dbReference type="HAMAP" id="MF_01147">
    <property type="entry name" value="Lgt"/>
    <property type="match status" value="1"/>
</dbReference>
<dbReference type="PROSITE" id="PS01311">
    <property type="entry name" value="LGT"/>
    <property type="match status" value="1"/>
</dbReference>
<feature type="binding site" evidence="7">
    <location>
        <position position="174"/>
    </location>
    <ligand>
        <name>a 1,2-diacyl-sn-glycero-3-phospho-(1'-sn-glycerol)</name>
        <dbReference type="ChEBI" id="CHEBI:64716"/>
    </ligand>
</feature>
<feature type="transmembrane region" description="Helical" evidence="7">
    <location>
        <begin position="216"/>
        <end position="234"/>
    </location>
</feature>
<dbReference type="PANTHER" id="PTHR30589">
    <property type="entry name" value="PROLIPOPROTEIN DIACYLGLYCERYL TRANSFERASE"/>
    <property type="match status" value="1"/>
</dbReference>
<name>A0ABP8TUR4_9ACTN</name>
<keyword evidence="4 7" id="KW-0812">Transmembrane</keyword>
<evidence type="ECO:0000256" key="4">
    <source>
        <dbReference type="ARBA" id="ARBA00022692"/>
    </source>
</evidence>
<feature type="transmembrane region" description="Helical" evidence="7">
    <location>
        <begin position="54"/>
        <end position="71"/>
    </location>
</feature>
<keyword evidence="5 7" id="KW-1133">Transmembrane helix</keyword>
<dbReference type="EMBL" id="BAABHJ010000038">
    <property type="protein sequence ID" value="GAA4616892.1"/>
    <property type="molecule type" value="Genomic_DNA"/>
</dbReference>
<dbReference type="PANTHER" id="PTHR30589:SF0">
    <property type="entry name" value="PHOSPHATIDYLGLYCEROL--PROLIPOPROTEIN DIACYLGLYCERYL TRANSFERASE"/>
    <property type="match status" value="1"/>
</dbReference>
<keyword evidence="2 7" id="KW-1003">Cell membrane</keyword>
<evidence type="ECO:0000313" key="10">
    <source>
        <dbReference type="Proteomes" id="UP001500212"/>
    </source>
</evidence>
<feature type="transmembrane region" description="Helical" evidence="7">
    <location>
        <begin position="127"/>
        <end position="148"/>
    </location>
</feature>
<dbReference type="InterPro" id="IPR001640">
    <property type="entry name" value="Lgt"/>
</dbReference>
<organism evidence="9 10">
    <name type="scientific">Actinoallomurus liliacearum</name>
    <dbReference type="NCBI Taxonomy" id="1080073"/>
    <lineage>
        <taxon>Bacteria</taxon>
        <taxon>Bacillati</taxon>
        <taxon>Actinomycetota</taxon>
        <taxon>Actinomycetes</taxon>
        <taxon>Streptosporangiales</taxon>
        <taxon>Thermomonosporaceae</taxon>
        <taxon>Actinoallomurus</taxon>
    </lineage>
</organism>
<accession>A0ABP8TUR4</accession>
<keyword evidence="10" id="KW-1185">Reference proteome</keyword>
<comment type="similarity">
    <text evidence="1 7">Belongs to the Lgt family.</text>
</comment>
<proteinExistence type="inferred from homology"/>
<comment type="catalytic activity">
    <reaction evidence="7">
        <text>L-cysteinyl-[prolipoprotein] + a 1,2-diacyl-sn-glycero-3-phospho-(1'-sn-glycerol) = an S-1,2-diacyl-sn-glyceryl-L-cysteinyl-[prolipoprotein] + sn-glycerol 1-phosphate + H(+)</text>
        <dbReference type="Rhea" id="RHEA:56712"/>
        <dbReference type="Rhea" id="RHEA-COMP:14679"/>
        <dbReference type="Rhea" id="RHEA-COMP:14680"/>
        <dbReference type="ChEBI" id="CHEBI:15378"/>
        <dbReference type="ChEBI" id="CHEBI:29950"/>
        <dbReference type="ChEBI" id="CHEBI:57685"/>
        <dbReference type="ChEBI" id="CHEBI:64716"/>
        <dbReference type="ChEBI" id="CHEBI:140658"/>
        <dbReference type="EC" id="2.5.1.145"/>
    </reaction>
</comment>
<dbReference type="EC" id="2.5.1.145" evidence="7"/>
<feature type="transmembrane region" description="Helical" evidence="7">
    <location>
        <begin position="83"/>
        <end position="107"/>
    </location>
</feature>
<evidence type="ECO:0000256" key="2">
    <source>
        <dbReference type="ARBA" id="ARBA00022475"/>
    </source>
</evidence>
<feature type="compositionally biased region" description="Acidic residues" evidence="8">
    <location>
        <begin position="363"/>
        <end position="374"/>
    </location>
</feature>
<evidence type="ECO:0000256" key="6">
    <source>
        <dbReference type="ARBA" id="ARBA00023136"/>
    </source>
</evidence>